<feature type="transmembrane region" description="Helical" evidence="1">
    <location>
        <begin position="12"/>
        <end position="34"/>
    </location>
</feature>
<dbReference type="Proteomes" id="UP000198656">
    <property type="component" value="Unassembled WGS sequence"/>
</dbReference>
<keyword evidence="1" id="KW-0472">Membrane</keyword>
<dbReference type="InterPro" id="IPR050469">
    <property type="entry name" value="Diguanylate_Cyclase"/>
</dbReference>
<keyword evidence="1" id="KW-1133">Transmembrane helix</keyword>
<dbReference type="Pfam" id="PF00990">
    <property type="entry name" value="GGDEF"/>
    <property type="match status" value="1"/>
</dbReference>
<keyword evidence="4" id="KW-1185">Reference proteome</keyword>
<proteinExistence type="predicted"/>
<dbReference type="NCBIfam" id="TIGR00254">
    <property type="entry name" value="GGDEF"/>
    <property type="match status" value="1"/>
</dbReference>
<dbReference type="Gene3D" id="3.30.70.270">
    <property type="match status" value="1"/>
</dbReference>
<dbReference type="STRING" id="1121419.SAMN05443529_10519"/>
<dbReference type="CDD" id="cd01949">
    <property type="entry name" value="GGDEF"/>
    <property type="match status" value="1"/>
</dbReference>
<dbReference type="PROSITE" id="PS51257">
    <property type="entry name" value="PROKAR_LIPOPROTEIN"/>
    <property type="match status" value="1"/>
</dbReference>
<accession>A0A1G7W401</accession>
<dbReference type="InterPro" id="IPR029787">
    <property type="entry name" value="Nucleotide_cyclase"/>
</dbReference>
<evidence type="ECO:0000313" key="4">
    <source>
        <dbReference type="Proteomes" id="UP000198656"/>
    </source>
</evidence>
<name>A0A1G7W401_9FIRM</name>
<dbReference type="GO" id="GO:0005886">
    <property type="term" value="C:plasma membrane"/>
    <property type="evidence" value="ECO:0007669"/>
    <property type="project" value="TreeGrafter"/>
</dbReference>
<dbReference type="SUPFAM" id="SSF55073">
    <property type="entry name" value="Nucleotide cyclase"/>
    <property type="match status" value="1"/>
</dbReference>
<dbReference type="GO" id="GO:1902201">
    <property type="term" value="P:negative regulation of bacterial-type flagellum-dependent cell motility"/>
    <property type="evidence" value="ECO:0007669"/>
    <property type="project" value="TreeGrafter"/>
</dbReference>
<dbReference type="PANTHER" id="PTHR45138:SF9">
    <property type="entry name" value="DIGUANYLATE CYCLASE DGCM-RELATED"/>
    <property type="match status" value="1"/>
</dbReference>
<evidence type="ECO:0000313" key="3">
    <source>
        <dbReference type="EMBL" id="SDG66621.1"/>
    </source>
</evidence>
<dbReference type="PANTHER" id="PTHR45138">
    <property type="entry name" value="REGULATORY COMPONENTS OF SENSORY TRANSDUCTION SYSTEM"/>
    <property type="match status" value="1"/>
</dbReference>
<organism evidence="3 4">
    <name type="scientific">Desulfosporosinus hippei DSM 8344</name>
    <dbReference type="NCBI Taxonomy" id="1121419"/>
    <lineage>
        <taxon>Bacteria</taxon>
        <taxon>Bacillati</taxon>
        <taxon>Bacillota</taxon>
        <taxon>Clostridia</taxon>
        <taxon>Eubacteriales</taxon>
        <taxon>Desulfitobacteriaceae</taxon>
        <taxon>Desulfosporosinus</taxon>
    </lineage>
</organism>
<gene>
    <name evidence="3" type="ORF">SAMN05443529_10519</name>
</gene>
<dbReference type="SMART" id="SM00267">
    <property type="entry name" value="GGDEF"/>
    <property type="match status" value="1"/>
</dbReference>
<feature type="domain" description="GGDEF" evidence="2">
    <location>
        <begin position="96"/>
        <end position="238"/>
    </location>
</feature>
<reference evidence="4" key="1">
    <citation type="submission" date="2016-10" db="EMBL/GenBank/DDBJ databases">
        <authorList>
            <person name="Varghese N."/>
            <person name="Submissions S."/>
        </authorList>
    </citation>
    <scope>NUCLEOTIDE SEQUENCE [LARGE SCALE GENOMIC DNA]</scope>
    <source>
        <strain evidence="4">DSM 8344</strain>
    </source>
</reference>
<dbReference type="OrthoDB" id="9783388at2"/>
<dbReference type="AlphaFoldDB" id="A0A1G7W401"/>
<dbReference type="InterPro" id="IPR043128">
    <property type="entry name" value="Rev_trsase/Diguanyl_cyclase"/>
</dbReference>
<evidence type="ECO:0000256" key="1">
    <source>
        <dbReference type="SAM" id="Phobius"/>
    </source>
</evidence>
<sequence length="242" mass="27111">MAKTSVFLQKFPHTILAVLGGCFGIFICLSDLFLPTSLRLNLFVLLTVILIITGLFLGLILKKLFFNAYRDTLTGLGNRGMFYHSLKNEVNRIKGKDLCLAMLDLDNFKQINDTYGHIAGDIVLKKLAKLLEQNIRKSDTVVRWGGEEFAIIMPATNMKGAYALLERIRTIIEAHNFGSEINSRQITFSSGVVSYLNVSNVLLTKTNELNPLDLFVNLADKALYKAKDSKNTVVTWNEELCA</sequence>
<dbReference type="FunFam" id="3.30.70.270:FF:000001">
    <property type="entry name" value="Diguanylate cyclase domain protein"/>
    <property type="match status" value="1"/>
</dbReference>
<dbReference type="GO" id="GO:0043709">
    <property type="term" value="P:cell adhesion involved in single-species biofilm formation"/>
    <property type="evidence" value="ECO:0007669"/>
    <property type="project" value="TreeGrafter"/>
</dbReference>
<protein>
    <submittedName>
        <fullName evidence="3">Diguanylate cyclase (GGDEF) domain-containing protein</fullName>
    </submittedName>
</protein>
<dbReference type="GO" id="GO:0052621">
    <property type="term" value="F:diguanylate cyclase activity"/>
    <property type="evidence" value="ECO:0007669"/>
    <property type="project" value="TreeGrafter"/>
</dbReference>
<dbReference type="InterPro" id="IPR000160">
    <property type="entry name" value="GGDEF_dom"/>
</dbReference>
<feature type="transmembrane region" description="Helical" evidence="1">
    <location>
        <begin position="40"/>
        <end position="61"/>
    </location>
</feature>
<dbReference type="EMBL" id="FNCP01000005">
    <property type="protein sequence ID" value="SDG66621.1"/>
    <property type="molecule type" value="Genomic_DNA"/>
</dbReference>
<keyword evidence="1" id="KW-0812">Transmembrane</keyword>
<evidence type="ECO:0000259" key="2">
    <source>
        <dbReference type="PROSITE" id="PS50887"/>
    </source>
</evidence>
<dbReference type="PROSITE" id="PS50887">
    <property type="entry name" value="GGDEF"/>
    <property type="match status" value="1"/>
</dbReference>
<dbReference type="RefSeq" id="WP_092331105.1">
    <property type="nucleotide sequence ID" value="NZ_FNCP01000005.1"/>
</dbReference>